<evidence type="ECO:0000256" key="3">
    <source>
        <dbReference type="ARBA" id="ARBA00023125"/>
    </source>
</evidence>
<dbReference type="PANTHER" id="PTHR43133:SF8">
    <property type="entry name" value="RNA POLYMERASE SIGMA FACTOR HI_1459-RELATED"/>
    <property type="match status" value="1"/>
</dbReference>
<dbReference type="GO" id="GO:0003677">
    <property type="term" value="F:DNA binding"/>
    <property type="evidence" value="ECO:0007669"/>
    <property type="project" value="UniProtKB-KW"/>
</dbReference>
<organism evidence="7 8">
    <name type="scientific">Candidatus Desulfacyla euxinica</name>
    <dbReference type="NCBI Taxonomy" id="2841693"/>
    <lineage>
        <taxon>Bacteria</taxon>
        <taxon>Deltaproteobacteria</taxon>
        <taxon>Candidatus Desulfacyla</taxon>
    </lineage>
</organism>
<evidence type="ECO:0000259" key="6">
    <source>
        <dbReference type="Pfam" id="PF04542"/>
    </source>
</evidence>
<keyword evidence="4" id="KW-0804">Transcription</keyword>
<sequence length="117" mass="14090">MVALLKEGHEGAFRVLVREYQERLFNIACGITSDREESLDIVQEVFLKVHRYINSTFDEKSKLYTWLYRITVNECLNWHKRWKRRFRQQHQPLEMDEGGYLSELGTDDFAPDTLYQE</sequence>
<name>A0A8J6MYZ1_9DELT</name>
<evidence type="ECO:0000313" key="7">
    <source>
        <dbReference type="EMBL" id="MBC8177315.1"/>
    </source>
</evidence>
<dbReference type="AlphaFoldDB" id="A0A8J6MYZ1"/>
<gene>
    <name evidence="7" type="ORF">H8E19_07900</name>
</gene>
<dbReference type="InterPro" id="IPR013325">
    <property type="entry name" value="RNA_pol_sigma_r2"/>
</dbReference>
<keyword evidence="3" id="KW-0238">DNA-binding</keyword>
<dbReference type="InterPro" id="IPR039425">
    <property type="entry name" value="RNA_pol_sigma-70-like"/>
</dbReference>
<keyword evidence="2" id="KW-0731">Sigma factor</keyword>
<dbReference type="EMBL" id="JACNJD010000201">
    <property type="protein sequence ID" value="MBC8177315.1"/>
    <property type="molecule type" value="Genomic_DNA"/>
</dbReference>
<dbReference type="GO" id="GO:0006352">
    <property type="term" value="P:DNA-templated transcription initiation"/>
    <property type="evidence" value="ECO:0007669"/>
    <property type="project" value="InterPro"/>
</dbReference>
<evidence type="ECO:0000256" key="2">
    <source>
        <dbReference type="ARBA" id="ARBA00023082"/>
    </source>
</evidence>
<dbReference type="Gene3D" id="1.10.1740.10">
    <property type="match status" value="1"/>
</dbReference>
<dbReference type="PANTHER" id="PTHR43133">
    <property type="entry name" value="RNA POLYMERASE ECF-TYPE SIGMA FACTO"/>
    <property type="match status" value="1"/>
</dbReference>
<dbReference type="InterPro" id="IPR014284">
    <property type="entry name" value="RNA_pol_sigma-70_dom"/>
</dbReference>
<dbReference type="NCBIfam" id="TIGR02937">
    <property type="entry name" value="sigma70-ECF"/>
    <property type="match status" value="1"/>
</dbReference>
<feature type="domain" description="RNA polymerase sigma-70 region 2" evidence="6">
    <location>
        <begin position="16"/>
        <end position="84"/>
    </location>
</feature>
<accession>A0A8J6MYZ1</accession>
<reference evidence="7 8" key="1">
    <citation type="submission" date="2020-08" db="EMBL/GenBank/DDBJ databases">
        <title>Bridging the membrane lipid divide: bacteria of the FCB group superphylum have the potential to synthesize archaeal ether lipids.</title>
        <authorList>
            <person name="Villanueva L."/>
            <person name="Von Meijenfeldt F.A.B."/>
            <person name="Westbye A.B."/>
            <person name="Yadav S."/>
            <person name="Hopmans E.C."/>
            <person name="Dutilh B.E."/>
            <person name="Sinninghe Damste J.S."/>
        </authorList>
    </citation>
    <scope>NUCLEOTIDE SEQUENCE [LARGE SCALE GENOMIC DNA]</scope>
    <source>
        <strain evidence="7">NIOZ-UU27</strain>
    </source>
</reference>
<evidence type="ECO:0000256" key="4">
    <source>
        <dbReference type="ARBA" id="ARBA00023163"/>
    </source>
</evidence>
<proteinExistence type="predicted"/>
<dbReference type="GO" id="GO:0016987">
    <property type="term" value="F:sigma factor activity"/>
    <property type="evidence" value="ECO:0007669"/>
    <property type="project" value="UniProtKB-KW"/>
</dbReference>
<evidence type="ECO:0000313" key="8">
    <source>
        <dbReference type="Proteomes" id="UP000650524"/>
    </source>
</evidence>
<protein>
    <submittedName>
        <fullName evidence="7">Sigma-70 family RNA polymerase sigma factor</fullName>
    </submittedName>
</protein>
<keyword evidence="1" id="KW-0805">Transcription regulation</keyword>
<evidence type="ECO:0000256" key="1">
    <source>
        <dbReference type="ARBA" id="ARBA00023015"/>
    </source>
</evidence>
<comment type="caution">
    <text evidence="7">The sequence shown here is derived from an EMBL/GenBank/DDBJ whole genome shotgun (WGS) entry which is preliminary data.</text>
</comment>
<evidence type="ECO:0000256" key="5">
    <source>
        <dbReference type="SAM" id="MobiDB-lite"/>
    </source>
</evidence>
<dbReference type="Proteomes" id="UP000650524">
    <property type="component" value="Unassembled WGS sequence"/>
</dbReference>
<dbReference type="InterPro" id="IPR007627">
    <property type="entry name" value="RNA_pol_sigma70_r2"/>
</dbReference>
<feature type="region of interest" description="Disordered" evidence="5">
    <location>
        <begin position="98"/>
        <end position="117"/>
    </location>
</feature>
<feature type="non-terminal residue" evidence="7">
    <location>
        <position position="117"/>
    </location>
</feature>
<dbReference type="Pfam" id="PF04542">
    <property type="entry name" value="Sigma70_r2"/>
    <property type="match status" value="1"/>
</dbReference>
<dbReference type="SUPFAM" id="SSF88946">
    <property type="entry name" value="Sigma2 domain of RNA polymerase sigma factors"/>
    <property type="match status" value="1"/>
</dbReference>